<sequence length="289" mass="32598">MAAQESRWFLTTTFLQSAARRQSTSVRLLRPVRSWRAIAARAYDVSEAMREGGEFPLQLYVLALFEDLRDNHRRASWDLRGFKRTRPPVLFLRRATRENGGIELIRAVSDVRSRRSELDPLLIVASVAADDTALLDRGPDANPPAHRSTPPTRLPQRLRHWYDEWAGNLRADQSPSRTNALPWVLRIPLPHGELDQLRQSDWRCVRARHRPPVARVVWSVHSVLLVFAVVLTAGVVHARDLDRTYCSAGLLTADRDTEKRPAPGGGTECVGIATGDVRFGAYLVGRHGR</sequence>
<keyword evidence="2" id="KW-0472">Membrane</keyword>
<name>A0AAT9HIN6_9ACTN</name>
<reference evidence="3" key="2">
    <citation type="submission" date="2024-07" db="EMBL/GenBank/DDBJ databases">
        <title>Streptomyces haneummycinica sp. nov., a new antibiotic-producing actinobacterium isolated from marine sediment.</title>
        <authorList>
            <person name="Uemura M."/>
            <person name="Hamada M."/>
            <person name="Hirano S."/>
            <person name="Kobayashi K."/>
            <person name="Ohshiro T."/>
            <person name="Kobayashi T."/>
            <person name="Terahara T."/>
        </authorList>
    </citation>
    <scope>NUCLEOTIDE SEQUENCE</scope>
    <source>
        <strain evidence="3">KM77-8</strain>
    </source>
</reference>
<keyword evidence="2" id="KW-1133">Transmembrane helix</keyword>
<protein>
    <submittedName>
        <fullName evidence="3">Uncharacterized protein</fullName>
    </submittedName>
</protein>
<organism evidence="3">
    <name type="scientific">Streptomyces haneummycinicus</name>
    <dbReference type="NCBI Taxonomy" id="3074435"/>
    <lineage>
        <taxon>Bacteria</taxon>
        <taxon>Bacillati</taxon>
        <taxon>Actinomycetota</taxon>
        <taxon>Actinomycetes</taxon>
        <taxon>Kitasatosporales</taxon>
        <taxon>Streptomycetaceae</taxon>
        <taxon>Streptomyces</taxon>
    </lineage>
</organism>
<keyword evidence="2" id="KW-0812">Transmembrane</keyword>
<evidence type="ECO:0000313" key="3">
    <source>
        <dbReference type="EMBL" id="BFO17278.1"/>
    </source>
</evidence>
<dbReference type="EMBL" id="AP035768">
    <property type="protein sequence ID" value="BFO17278.1"/>
    <property type="molecule type" value="Genomic_DNA"/>
</dbReference>
<gene>
    <name evidence="3" type="ORF">SHKM778_36660</name>
</gene>
<dbReference type="AlphaFoldDB" id="A0AAT9HIN6"/>
<feature type="transmembrane region" description="Helical" evidence="2">
    <location>
        <begin position="216"/>
        <end position="236"/>
    </location>
</feature>
<feature type="region of interest" description="Disordered" evidence="1">
    <location>
        <begin position="134"/>
        <end position="153"/>
    </location>
</feature>
<evidence type="ECO:0000256" key="2">
    <source>
        <dbReference type="SAM" id="Phobius"/>
    </source>
</evidence>
<reference evidence="3" key="1">
    <citation type="submission" date="2024-06" db="EMBL/GenBank/DDBJ databases">
        <authorList>
            <consortium name="consrtm"/>
            <person name="Uemura M."/>
            <person name="Terahara T."/>
        </authorList>
    </citation>
    <scope>NUCLEOTIDE SEQUENCE</scope>
    <source>
        <strain evidence="3">KM77-8</strain>
    </source>
</reference>
<proteinExistence type="predicted"/>
<accession>A0AAT9HIN6</accession>
<evidence type="ECO:0000256" key="1">
    <source>
        <dbReference type="SAM" id="MobiDB-lite"/>
    </source>
</evidence>